<sequence length="280" mass="29897">MKLISVFSAVCLSANVPARSGEVPPEKMVSASLLSAASETSWEPGIKKTRKKFIVVLGFSIPAPGKIIGCRKDGIHLKIGDSSGAGSASSDYRDSLGSSDPELVMETEHWVPSPAARWVSVKGNVSLVTGEKEALSEGALFFMKEKKEERPLVLKGGGLMDDGRPGDVKTTLNLKWSLNKSSGKIDLNVKLSSPRLLGVEGVTLMKPDGTPVMGRNWCTSQSPGSGGLSLWVWEWDYGLDPGEQGEIQVFVNYMTGLHQVDVPVDMKFGLSGMAGETSGK</sequence>
<dbReference type="AlphaFoldDB" id="A0A2N8HDB3"/>
<dbReference type="EMBL" id="PJKA01000012">
    <property type="protein sequence ID" value="PNC17838.1"/>
    <property type="molecule type" value="Genomic_DNA"/>
</dbReference>
<proteinExistence type="predicted"/>
<gene>
    <name evidence="1" type="ORF">CXU22_08870</name>
</gene>
<evidence type="ECO:0000313" key="2">
    <source>
        <dbReference type="Proteomes" id="UP000236000"/>
    </source>
</evidence>
<organism evidence="1 2">
    <name type="scientific">Akkermansia muciniphila</name>
    <dbReference type="NCBI Taxonomy" id="239935"/>
    <lineage>
        <taxon>Bacteria</taxon>
        <taxon>Pseudomonadati</taxon>
        <taxon>Verrucomicrobiota</taxon>
        <taxon>Verrucomicrobiia</taxon>
        <taxon>Verrucomicrobiales</taxon>
        <taxon>Akkermansiaceae</taxon>
        <taxon>Akkermansia</taxon>
    </lineage>
</organism>
<evidence type="ECO:0000313" key="1">
    <source>
        <dbReference type="EMBL" id="PNC17838.1"/>
    </source>
</evidence>
<accession>A0A2N8HDB3</accession>
<reference evidence="1 2" key="1">
    <citation type="journal article" date="2017" name="BMC Genomics">
        <title>Genome sequencing of 39 Akkermansia muciniphila isolates reveals its population structure, genomic and functional diverisity, and global distribution in mammalian gut microbiotas.</title>
        <authorList>
            <person name="Guo X."/>
            <person name="Li S."/>
            <person name="Zhang J."/>
            <person name="Wu F."/>
            <person name="Li X."/>
            <person name="Wu D."/>
            <person name="Zhang M."/>
            <person name="Ou Z."/>
            <person name="Jie Z."/>
            <person name="Yan Q."/>
            <person name="Li P."/>
            <person name="Yi J."/>
            <person name="Peng Y."/>
        </authorList>
    </citation>
    <scope>NUCLEOTIDE SEQUENCE [LARGE SCALE GENOMIC DNA]</scope>
    <source>
        <strain evidence="1 2">GP24</strain>
    </source>
</reference>
<dbReference type="OrthoDB" id="198619at2"/>
<dbReference type="Proteomes" id="UP000236000">
    <property type="component" value="Unassembled WGS sequence"/>
</dbReference>
<name>A0A2N8HDB3_9BACT</name>
<protein>
    <submittedName>
        <fullName evidence="1">Uncharacterized protein</fullName>
    </submittedName>
</protein>
<comment type="caution">
    <text evidence="1">The sequence shown here is derived from an EMBL/GenBank/DDBJ whole genome shotgun (WGS) entry which is preliminary data.</text>
</comment>
<dbReference type="RefSeq" id="WP_102714626.1">
    <property type="nucleotide sequence ID" value="NZ_PJKA01000012.1"/>
</dbReference>